<proteinExistence type="predicted"/>
<evidence type="ECO:0000256" key="5">
    <source>
        <dbReference type="ARBA" id="ARBA00022989"/>
    </source>
</evidence>
<feature type="transmembrane region" description="Helical" evidence="7">
    <location>
        <begin position="20"/>
        <end position="38"/>
    </location>
</feature>
<evidence type="ECO:0000256" key="2">
    <source>
        <dbReference type="ARBA" id="ARBA00022448"/>
    </source>
</evidence>
<sequence length="112" mass="12255">MLTMTYGITRIGEDGLSDVLGPLLIVGAAILLALFVLSQAKVRRPLLPLGILADRSRSGAYLGMLLLAIGPMGTFYVITLYLQDARHFTPVEAGTAWLPFASGSWWVRHWLL</sequence>
<keyword evidence="4 7" id="KW-0812">Transmembrane</keyword>
<reference evidence="8 9" key="1">
    <citation type="submission" date="2020-07" db="EMBL/GenBank/DDBJ databases">
        <title>Sequencing the genomes of 1000 actinobacteria strains.</title>
        <authorList>
            <person name="Klenk H.-P."/>
        </authorList>
    </citation>
    <scope>NUCLEOTIDE SEQUENCE [LARGE SCALE GENOMIC DNA]</scope>
    <source>
        <strain evidence="8 9">DSM 15131</strain>
    </source>
</reference>
<dbReference type="PANTHER" id="PTHR42718:SF46">
    <property type="entry name" value="BLR6921 PROTEIN"/>
    <property type="match status" value="1"/>
</dbReference>
<evidence type="ECO:0000313" key="9">
    <source>
        <dbReference type="Proteomes" id="UP000562045"/>
    </source>
</evidence>
<dbReference type="GO" id="GO:0005886">
    <property type="term" value="C:plasma membrane"/>
    <property type="evidence" value="ECO:0007669"/>
    <property type="project" value="UniProtKB-SubCell"/>
</dbReference>
<evidence type="ECO:0000256" key="3">
    <source>
        <dbReference type="ARBA" id="ARBA00022475"/>
    </source>
</evidence>
<comment type="caution">
    <text evidence="8">The sequence shown here is derived from an EMBL/GenBank/DDBJ whole genome shotgun (WGS) entry which is preliminary data.</text>
</comment>
<dbReference type="PANTHER" id="PTHR42718">
    <property type="entry name" value="MAJOR FACILITATOR SUPERFAMILY MULTIDRUG TRANSPORTER MFSC"/>
    <property type="match status" value="1"/>
</dbReference>
<evidence type="ECO:0000256" key="6">
    <source>
        <dbReference type="ARBA" id="ARBA00023136"/>
    </source>
</evidence>
<keyword evidence="6 7" id="KW-0472">Membrane</keyword>
<dbReference type="Proteomes" id="UP000562045">
    <property type="component" value="Unassembled WGS sequence"/>
</dbReference>
<gene>
    <name evidence="8" type="ORF">BJ993_002098</name>
</gene>
<dbReference type="SUPFAM" id="SSF103473">
    <property type="entry name" value="MFS general substrate transporter"/>
    <property type="match status" value="1"/>
</dbReference>
<keyword evidence="5 7" id="KW-1133">Transmembrane helix</keyword>
<dbReference type="RefSeq" id="WP_218864668.1">
    <property type="nucleotide sequence ID" value="NZ_JACBZM010000001.1"/>
</dbReference>
<dbReference type="EMBL" id="JACBZM010000001">
    <property type="protein sequence ID" value="NYI45018.1"/>
    <property type="molecule type" value="Genomic_DNA"/>
</dbReference>
<name>A0A7Y9ZII0_9ACTN</name>
<accession>A0A7Y9ZII0</accession>
<evidence type="ECO:0000256" key="7">
    <source>
        <dbReference type="SAM" id="Phobius"/>
    </source>
</evidence>
<keyword evidence="2" id="KW-0813">Transport</keyword>
<organism evidence="8 9">
    <name type="scientific">Nocardioides aromaticivorans</name>
    <dbReference type="NCBI Taxonomy" id="200618"/>
    <lineage>
        <taxon>Bacteria</taxon>
        <taxon>Bacillati</taxon>
        <taxon>Actinomycetota</taxon>
        <taxon>Actinomycetes</taxon>
        <taxon>Propionibacteriales</taxon>
        <taxon>Nocardioidaceae</taxon>
        <taxon>Nocardioides</taxon>
    </lineage>
</organism>
<protein>
    <submittedName>
        <fullName evidence="8">Uncharacterized protein</fullName>
    </submittedName>
</protein>
<feature type="transmembrane region" description="Helical" evidence="7">
    <location>
        <begin position="59"/>
        <end position="82"/>
    </location>
</feature>
<evidence type="ECO:0000256" key="4">
    <source>
        <dbReference type="ARBA" id="ARBA00022692"/>
    </source>
</evidence>
<dbReference type="InterPro" id="IPR036259">
    <property type="entry name" value="MFS_trans_sf"/>
</dbReference>
<keyword evidence="3" id="KW-1003">Cell membrane</keyword>
<comment type="subcellular location">
    <subcellularLocation>
        <location evidence="1">Cell membrane</location>
        <topology evidence="1">Multi-pass membrane protein</topology>
    </subcellularLocation>
</comment>
<evidence type="ECO:0000256" key="1">
    <source>
        <dbReference type="ARBA" id="ARBA00004651"/>
    </source>
</evidence>
<dbReference type="AlphaFoldDB" id="A0A7Y9ZII0"/>
<evidence type="ECO:0000313" key="8">
    <source>
        <dbReference type="EMBL" id="NYI45018.1"/>
    </source>
</evidence>